<dbReference type="InterPro" id="IPR049712">
    <property type="entry name" value="Poly_export"/>
</dbReference>
<evidence type="ECO:0000256" key="6">
    <source>
        <dbReference type="ARBA" id="ARBA00022692"/>
    </source>
</evidence>
<feature type="domain" description="Polysaccharide export protein N-terminal" evidence="16">
    <location>
        <begin position="75"/>
        <end position="162"/>
    </location>
</feature>
<protein>
    <submittedName>
        <fullName evidence="18">Polysaccharide biosynthesis/export family protein</fullName>
    </submittedName>
</protein>
<evidence type="ECO:0000256" key="12">
    <source>
        <dbReference type="ARBA" id="ARBA00023139"/>
    </source>
</evidence>
<dbReference type="EMBL" id="JAUUUS010000327">
    <property type="protein sequence ID" value="MDP1449136.1"/>
    <property type="molecule type" value="Genomic_DNA"/>
</dbReference>
<sequence length="367" mass="40496">MRQIQLAFLLTCGLTLTGCAVTSGLQTYDLPAEGVYQTELGTSVNVIKLTQDSMLAVQPAVQNIQQDYAHLFSTPHRSYSLSPGDILSIYLWAYPEMTPPSTTISSEQSAQANGYQIDSQGYIQFPIIGRYKAAGKSLTQVNRELRSQLARYLKTPDVIVRVLSYQGQRYSVQGNVIKGGQFYLSDQPVSVYTALGMAGGVNAQQGNNASITLVRQGQTYTLNTVELEKAGFSLHNLLIQPNDTLYVNNRENQKIYVMGESGKNQSLPLRDQGMSLSDVLGESLGLNPLSASRSKIYIVRSQPNAVHTEVYHMDLSSIADFGLANQFKMRSNDIVYVDASGLARWQRVVNQVIPFSNALYNLDRLGQ</sequence>
<keyword evidence="3" id="KW-0813">Transport</keyword>
<dbReference type="GO" id="GO:0046930">
    <property type="term" value="C:pore complex"/>
    <property type="evidence" value="ECO:0007669"/>
    <property type="project" value="UniProtKB-KW"/>
</dbReference>
<gene>
    <name evidence="18" type="ORF">Q8G51_15440</name>
</gene>
<keyword evidence="14" id="KW-0449">Lipoprotein</keyword>
<dbReference type="PANTHER" id="PTHR33619:SF3">
    <property type="entry name" value="POLYSACCHARIDE EXPORT PROTEIN GFCE-RELATED"/>
    <property type="match status" value="1"/>
</dbReference>
<keyword evidence="5" id="KW-0762">Sugar transport</keyword>
<dbReference type="GO" id="GO:0015159">
    <property type="term" value="F:polysaccharide transmembrane transporter activity"/>
    <property type="evidence" value="ECO:0007669"/>
    <property type="project" value="InterPro"/>
</dbReference>
<keyword evidence="8" id="KW-0625">Polysaccharide transport</keyword>
<comment type="caution">
    <text evidence="18">The sequence shown here is derived from an EMBL/GenBank/DDBJ whole genome shotgun (WGS) entry which is preliminary data.</text>
</comment>
<keyword evidence="9" id="KW-0406">Ion transport</keyword>
<dbReference type="Proteomes" id="UP001242129">
    <property type="component" value="Unassembled WGS sequence"/>
</dbReference>
<evidence type="ECO:0000259" key="17">
    <source>
        <dbReference type="Pfam" id="PF22461"/>
    </source>
</evidence>
<keyword evidence="11" id="KW-0472">Membrane</keyword>
<keyword evidence="13" id="KW-0998">Cell outer membrane</keyword>
<keyword evidence="10" id="KW-0626">Porin</keyword>
<feature type="signal peptide" evidence="15">
    <location>
        <begin position="1"/>
        <end position="20"/>
    </location>
</feature>
<evidence type="ECO:0000256" key="13">
    <source>
        <dbReference type="ARBA" id="ARBA00023237"/>
    </source>
</evidence>
<dbReference type="InterPro" id="IPR003715">
    <property type="entry name" value="Poly_export_N"/>
</dbReference>
<evidence type="ECO:0000256" key="10">
    <source>
        <dbReference type="ARBA" id="ARBA00023114"/>
    </source>
</evidence>
<accession>A0AAW8AZW4</accession>
<evidence type="ECO:0000256" key="3">
    <source>
        <dbReference type="ARBA" id="ARBA00022448"/>
    </source>
</evidence>
<evidence type="ECO:0000256" key="9">
    <source>
        <dbReference type="ARBA" id="ARBA00023065"/>
    </source>
</evidence>
<dbReference type="Pfam" id="PF22461">
    <property type="entry name" value="SLBB_2"/>
    <property type="match status" value="2"/>
</dbReference>
<evidence type="ECO:0000256" key="11">
    <source>
        <dbReference type="ARBA" id="ARBA00023136"/>
    </source>
</evidence>
<comment type="similarity">
    <text evidence="2">Belongs to the BexD/CtrA/VexA family.</text>
</comment>
<dbReference type="RefSeq" id="WP_305158378.1">
    <property type="nucleotide sequence ID" value="NZ_JAUUUQ010000350.1"/>
</dbReference>
<keyword evidence="7 15" id="KW-0732">Signal</keyword>
<dbReference type="Gene3D" id="3.30.1950.10">
    <property type="entry name" value="wza like domain"/>
    <property type="match status" value="1"/>
</dbReference>
<keyword evidence="4" id="KW-1134">Transmembrane beta strand</keyword>
<evidence type="ECO:0000256" key="1">
    <source>
        <dbReference type="ARBA" id="ARBA00004571"/>
    </source>
</evidence>
<evidence type="ECO:0000256" key="8">
    <source>
        <dbReference type="ARBA" id="ARBA00023047"/>
    </source>
</evidence>
<dbReference type="PANTHER" id="PTHR33619">
    <property type="entry name" value="POLYSACCHARIDE EXPORT PROTEIN GFCE-RELATED"/>
    <property type="match status" value="1"/>
</dbReference>
<organism evidence="18 19">
    <name type="scientific">Acinetobacter lwoffii</name>
    <dbReference type="NCBI Taxonomy" id="28090"/>
    <lineage>
        <taxon>Bacteria</taxon>
        <taxon>Pseudomonadati</taxon>
        <taxon>Pseudomonadota</taxon>
        <taxon>Gammaproteobacteria</taxon>
        <taxon>Moraxellales</taxon>
        <taxon>Moraxellaceae</taxon>
        <taxon>Acinetobacter</taxon>
    </lineage>
</organism>
<evidence type="ECO:0000259" key="16">
    <source>
        <dbReference type="Pfam" id="PF02563"/>
    </source>
</evidence>
<dbReference type="GO" id="GO:0009279">
    <property type="term" value="C:cell outer membrane"/>
    <property type="evidence" value="ECO:0007669"/>
    <property type="project" value="UniProtKB-SubCell"/>
</dbReference>
<dbReference type="GO" id="GO:0015288">
    <property type="term" value="F:porin activity"/>
    <property type="evidence" value="ECO:0007669"/>
    <property type="project" value="UniProtKB-KW"/>
</dbReference>
<dbReference type="AlphaFoldDB" id="A0AAW8AZW4"/>
<evidence type="ECO:0000313" key="19">
    <source>
        <dbReference type="Proteomes" id="UP001242129"/>
    </source>
</evidence>
<reference evidence="18" key="1">
    <citation type="submission" date="2023-07" db="EMBL/GenBank/DDBJ databases">
        <title>Dynamics of blaOXA-23 gene transmission in Acinetobacter spp. from contaminated veterinary surfaces.</title>
        <authorList>
            <person name="Moreira Da Silva J."/>
            <person name="Menezes J."/>
            <person name="Fernandes L."/>
            <person name="Marques C."/>
            <person name="Amaral A."/>
            <person name="Timofte D."/>
            <person name="Pomba C."/>
        </authorList>
    </citation>
    <scope>NUCLEOTIDE SEQUENCE</scope>
    <source>
        <strain evidence="18">CMVB11Z4A1</strain>
    </source>
</reference>
<dbReference type="InterPro" id="IPR054765">
    <property type="entry name" value="SLBB_dom"/>
</dbReference>
<keyword evidence="12" id="KW-0564">Palmitate</keyword>
<evidence type="ECO:0000256" key="2">
    <source>
        <dbReference type="ARBA" id="ARBA00009450"/>
    </source>
</evidence>
<evidence type="ECO:0000256" key="5">
    <source>
        <dbReference type="ARBA" id="ARBA00022597"/>
    </source>
</evidence>
<evidence type="ECO:0000256" key="4">
    <source>
        <dbReference type="ARBA" id="ARBA00022452"/>
    </source>
</evidence>
<evidence type="ECO:0000256" key="7">
    <source>
        <dbReference type="ARBA" id="ARBA00022729"/>
    </source>
</evidence>
<feature type="chain" id="PRO_5043835453" evidence="15">
    <location>
        <begin position="21"/>
        <end position="367"/>
    </location>
</feature>
<proteinExistence type="inferred from homology"/>
<keyword evidence="6" id="KW-0812">Transmembrane</keyword>
<evidence type="ECO:0000256" key="14">
    <source>
        <dbReference type="ARBA" id="ARBA00023288"/>
    </source>
</evidence>
<evidence type="ECO:0000256" key="15">
    <source>
        <dbReference type="SAM" id="SignalP"/>
    </source>
</evidence>
<dbReference type="GO" id="GO:0006811">
    <property type="term" value="P:monoatomic ion transport"/>
    <property type="evidence" value="ECO:0007669"/>
    <property type="project" value="UniProtKB-KW"/>
</dbReference>
<name>A0AAW8AZW4_ACILW</name>
<dbReference type="Gene3D" id="3.10.560.10">
    <property type="entry name" value="Outer membrane lipoprotein wza domain like"/>
    <property type="match status" value="2"/>
</dbReference>
<feature type="domain" description="SLBB" evidence="17">
    <location>
        <begin position="168"/>
        <end position="247"/>
    </location>
</feature>
<dbReference type="PROSITE" id="PS51257">
    <property type="entry name" value="PROKAR_LIPOPROTEIN"/>
    <property type="match status" value="1"/>
</dbReference>
<comment type="subcellular location">
    <subcellularLocation>
        <location evidence="1">Cell outer membrane</location>
        <topology evidence="1">Multi-pass membrane protein</topology>
    </subcellularLocation>
</comment>
<feature type="domain" description="SLBB" evidence="17">
    <location>
        <begin position="253"/>
        <end position="337"/>
    </location>
</feature>
<dbReference type="Pfam" id="PF02563">
    <property type="entry name" value="Poly_export"/>
    <property type="match status" value="1"/>
</dbReference>
<evidence type="ECO:0000313" key="18">
    <source>
        <dbReference type="EMBL" id="MDP1449136.1"/>
    </source>
</evidence>